<gene>
    <name evidence="2" type="ORF">CEURO_LOCUS13407</name>
</gene>
<reference evidence="2" key="1">
    <citation type="submission" date="2022-07" db="EMBL/GenBank/DDBJ databases">
        <authorList>
            <person name="Macas J."/>
            <person name="Novak P."/>
            <person name="Neumann P."/>
        </authorList>
    </citation>
    <scope>NUCLEOTIDE SEQUENCE</scope>
</reference>
<evidence type="ECO:0008006" key="4">
    <source>
        <dbReference type="Google" id="ProtNLM"/>
    </source>
</evidence>
<evidence type="ECO:0000313" key="3">
    <source>
        <dbReference type="Proteomes" id="UP001152484"/>
    </source>
</evidence>
<keyword evidence="3" id="KW-1185">Reference proteome</keyword>
<dbReference type="GO" id="GO:0003899">
    <property type="term" value="F:DNA-directed RNA polymerase activity"/>
    <property type="evidence" value="ECO:0007669"/>
    <property type="project" value="InterPro"/>
</dbReference>
<dbReference type="InterPro" id="IPR002755">
    <property type="entry name" value="DNA_primase_S"/>
</dbReference>
<dbReference type="SUPFAM" id="SSF56747">
    <property type="entry name" value="Prim-pol domain"/>
    <property type="match status" value="1"/>
</dbReference>
<dbReference type="PANTHER" id="PTHR10536">
    <property type="entry name" value="DNA PRIMASE SMALL SUBUNIT"/>
    <property type="match status" value="1"/>
</dbReference>
<evidence type="ECO:0000256" key="1">
    <source>
        <dbReference type="ARBA" id="ARBA00009762"/>
    </source>
</evidence>
<accession>A0A9P1EC86</accession>
<sequence length="149" mass="17375">MLKLIPDEHIASELRSRWQENKRVREDINIYRWEQLKHLLQSGKHKAQEIRRCVEEIVFSFAYPRLDMEVSRKLNHLLKAPFCVHPQTGRVCIPIDPNESMRWSELIKCCSTLPGQGLSDASRELAINTVCHPLPWIFIVQLMLLGGFS</sequence>
<dbReference type="OrthoDB" id="1731956at2759"/>
<dbReference type="Gene3D" id="3.90.920.10">
    <property type="entry name" value="DNA primase, PRIM domain"/>
    <property type="match status" value="1"/>
</dbReference>
<dbReference type="Proteomes" id="UP001152484">
    <property type="component" value="Unassembled WGS sequence"/>
</dbReference>
<organism evidence="2 3">
    <name type="scientific">Cuscuta europaea</name>
    <name type="common">European dodder</name>
    <dbReference type="NCBI Taxonomy" id="41803"/>
    <lineage>
        <taxon>Eukaryota</taxon>
        <taxon>Viridiplantae</taxon>
        <taxon>Streptophyta</taxon>
        <taxon>Embryophyta</taxon>
        <taxon>Tracheophyta</taxon>
        <taxon>Spermatophyta</taxon>
        <taxon>Magnoliopsida</taxon>
        <taxon>eudicotyledons</taxon>
        <taxon>Gunneridae</taxon>
        <taxon>Pentapetalae</taxon>
        <taxon>asterids</taxon>
        <taxon>lamiids</taxon>
        <taxon>Solanales</taxon>
        <taxon>Convolvulaceae</taxon>
        <taxon>Cuscuteae</taxon>
        <taxon>Cuscuta</taxon>
        <taxon>Cuscuta subgen. Cuscuta</taxon>
    </lineage>
</organism>
<dbReference type="GO" id="GO:0006269">
    <property type="term" value="P:DNA replication, synthesis of primer"/>
    <property type="evidence" value="ECO:0007669"/>
    <property type="project" value="InterPro"/>
</dbReference>
<name>A0A9P1EC86_CUSEU</name>
<dbReference type="AlphaFoldDB" id="A0A9P1EC86"/>
<protein>
    <recommendedName>
        <fullName evidence="4">DNA primase small subunit</fullName>
    </recommendedName>
</protein>
<evidence type="ECO:0000313" key="2">
    <source>
        <dbReference type="EMBL" id="CAH9096433.1"/>
    </source>
</evidence>
<dbReference type="EMBL" id="CAMAPE010000035">
    <property type="protein sequence ID" value="CAH9096433.1"/>
    <property type="molecule type" value="Genomic_DNA"/>
</dbReference>
<dbReference type="Pfam" id="PF01896">
    <property type="entry name" value="DNA_primase_S"/>
    <property type="match status" value="1"/>
</dbReference>
<proteinExistence type="inferred from homology"/>
<comment type="similarity">
    <text evidence="1">Belongs to the eukaryotic-type primase small subunit family.</text>
</comment>
<comment type="caution">
    <text evidence="2">The sequence shown here is derived from an EMBL/GenBank/DDBJ whole genome shotgun (WGS) entry which is preliminary data.</text>
</comment>